<reference evidence="4 5" key="1">
    <citation type="journal article" date="2024" name="BMC Biol.">
        <title>Comparative genomics of Ascetosporea gives new insight into the evolutionary basis for animal parasitism in Rhizaria.</title>
        <authorList>
            <person name="Hiltunen Thoren M."/>
            <person name="Onut-Brannstrom I."/>
            <person name="Alfjorden A."/>
            <person name="Peckova H."/>
            <person name="Swords F."/>
            <person name="Hooper C."/>
            <person name="Holzer A.S."/>
            <person name="Bass D."/>
            <person name="Burki F."/>
        </authorList>
    </citation>
    <scope>NUCLEOTIDE SEQUENCE [LARGE SCALE GENOMIC DNA]</scope>
    <source>
        <strain evidence="4">20-A016</strain>
    </source>
</reference>
<evidence type="ECO:0000256" key="1">
    <source>
        <dbReference type="SAM" id="Coils"/>
    </source>
</evidence>
<keyword evidence="5" id="KW-1185">Reference proteome</keyword>
<gene>
    <name evidence="4" type="ORF">MHBO_002392</name>
</gene>
<dbReference type="InterPro" id="IPR053356">
    <property type="entry name" value="Calcium-reg_actin-bundling"/>
</dbReference>
<feature type="domain" description="Calcium-regulated actin-bundling protein C-terminal" evidence="3">
    <location>
        <begin position="68"/>
        <end position="157"/>
    </location>
</feature>
<sequence length="204" mass="23296">SNKKDLFFYFNVDLHKLVNAPQNNNKEEIEKAQKVLEEANQKLSVAIKKAEEAKSAEREQKSTEAEVERACNELKKQEDEYEKTTQKLKFNSNDESKGIVFRNRSKNELQQHLSKDTLGLRSAKIKQEAALRKAKLATEKAQKLREMAEQALKEAEQAFKVAQDFLEEVKNKGGSGQGSVYVIEKKLHEAKRYLPQSKGGISRD</sequence>
<feature type="region of interest" description="Disordered" evidence="2">
    <location>
        <begin position="48"/>
        <end position="68"/>
    </location>
</feature>
<feature type="non-terminal residue" evidence="4">
    <location>
        <position position="1"/>
    </location>
</feature>
<name>A0ABV2AMY8_9EUKA</name>
<evidence type="ECO:0000259" key="3">
    <source>
        <dbReference type="Pfam" id="PF18060"/>
    </source>
</evidence>
<protein>
    <recommendedName>
        <fullName evidence="3">Calcium-regulated actin-bundling protein C-terminal domain-containing protein</fullName>
    </recommendedName>
</protein>
<proteinExistence type="predicted"/>
<dbReference type="Pfam" id="PF18060">
    <property type="entry name" value="F_actin_bund_C"/>
    <property type="match status" value="1"/>
</dbReference>
<dbReference type="PANTHER" id="PTHR37009">
    <property type="entry name" value="EF-HAND DOMAIN-CONTAINING PROTEIN"/>
    <property type="match status" value="1"/>
</dbReference>
<dbReference type="PANTHER" id="PTHR37009:SF1">
    <property type="entry name" value="CALCIUM-REGULATED ACTIN-BUNDLING PROTEIN"/>
    <property type="match status" value="1"/>
</dbReference>
<feature type="coiled-coil region" evidence="1">
    <location>
        <begin position="127"/>
        <end position="172"/>
    </location>
</feature>
<evidence type="ECO:0000313" key="5">
    <source>
        <dbReference type="Proteomes" id="UP001439008"/>
    </source>
</evidence>
<evidence type="ECO:0000313" key="4">
    <source>
        <dbReference type="EMBL" id="MES1920753.1"/>
    </source>
</evidence>
<accession>A0ABV2AMY8</accession>
<dbReference type="Proteomes" id="UP001439008">
    <property type="component" value="Unassembled WGS sequence"/>
</dbReference>
<keyword evidence="1" id="KW-0175">Coiled coil</keyword>
<dbReference type="InterPro" id="IPR040810">
    <property type="entry name" value="F_actin_bund_C"/>
</dbReference>
<comment type="caution">
    <text evidence="4">The sequence shown here is derived from an EMBL/GenBank/DDBJ whole genome shotgun (WGS) entry which is preliminary data.</text>
</comment>
<dbReference type="EMBL" id="JBDODL010000845">
    <property type="protein sequence ID" value="MES1920753.1"/>
    <property type="molecule type" value="Genomic_DNA"/>
</dbReference>
<organism evidence="4 5">
    <name type="scientific">Bonamia ostreae</name>
    <dbReference type="NCBI Taxonomy" id="126728"/>
    <lineage>
        <taxon>Eukaryota</taxon>
        <taxon>Sar</taxon>
        <taxon>Rhizaria</taxon>
        <taxon>Endomyxa</taxon>
        <taxon>Ascetosporea</taxon>
        <taxon>Haplosporida</taxon>
        <taxon>Bonamia</taxon>
    </lineage>
</organism>
<evidence type="ECO:0000256" key="2">
    <source>
        <dbReference type="SAM" id="MobiDB-lite"/>
    </source>
</evidence>